<reference evidence="1" key="1">
    <citation type="journal article" date="2022" name="bioRxiv">
        <title>Thiovibrio frasassiensisgen. nov., sp. nov., an autotrophic, elemental sulfur disproportionating bacterium isolated from sulfidic karst sediment, and proposal of Thiovibrionaceae fam. nov.</title>
        <authorList>
            <person name="Aronson H."/>
            <person name="Thomas C."/>
            <person name="Bhattacharyya M."/>
            <person name="Eckstein S."/>
            <person name="Jensen S."/>
            <person name="Barco R."/>
            <person name="Macalady J."/>
            <person name="Amend J."/>
        </authorList>
    </citation>
    <scope>NUCLEOTIDE SEQUENCE</scope>
    <source>
        <strain evidence="1">RS19-109</strain>
    </source>
</reference>
<evidence type="ECO:0000313" key="2">
    <source>
        <dbReference type="Proteomes" id="UP001154240"/>
    </source>
</evidence>
<organism evidence="1 2">
    <name type="scientific">Thiovibrio frasassiensis</name>
    <dbReference type="NCBI Taxonomy" id="2984131"/>
    <lineage>
        <taxon>Bacteria</taxon>
        <taxon>Pseudomonadati</taxon>
        <taxon>Thermodesulfobacteriota</taxon>
        <taxon>Desulfobulbia</taxon>
        <taxon>Desulfobulbales</taxon>
        <taxon>Thiovibrionaceae</taxon>
        <taxon>Thiovibrio</taxon>
    </lineage>
</organism>
<sequence length="201" mass="22982">MGLLARSASFVRYAVEGDLPPNFWEFAAERIVLNSFRDIDESYEERSVGWVSVLNMFDSEFAYASYAAADHVVLSLRLDERRVSPKVLNKFCLKEEERLKKARQIPKLARAHRVEIKESVKLMLMKKAAPTPAVYDLCWNLAEGTLLFFSTSQKAQELLEEFFKQTFDLSLMLQVPYLTAEHLLDAPGREALADITPAIFI</sequence>
<dbReference type="GO" id="GO:0006310">
    <property type="term" value="P:DNA recombination"/>
    <property type="evidence" value="ECO:0007669"/>
    <property type="project" value="InterPro"/>
</dbReference>
<gene>
    <name evidence="1" type="primary">rdgC</name>
    <name evidence="1" type="ORF">OLX77_06405</name>
</gene>
<proteinExistence type="predicted"/>
<dbReference type="Pfam" id="PF04381">
    <property type="entry name" value="RdgC"/>
    <property type="match status" value="1"/>
</dbReference>
<evidence type="ECO:0000313" key="1">
    <source>
        <dbReference type="EMBL" id="MDG4475789.1"/>
    </source>
</evidence>
<keyword evidence="2" id="KW-1185">Reference proteome</keyword>
<protein>
    <submittedName>
        <fullName evidence="1">Recombination-associated protein RdgC</fullName>
    </submittedName>
</protein>
<dbReference type="InterPro" id="IPR007476">
    <property type="entry name" value="RdgC"/>
</dbReference>
<reference evidence="1" key="2">
    <citation type="submission" date="2022-10" db="EMBL/GenBank/DDBJ databases">
        <authorList>
            <person name="Aronson H.S."/>
        </authorList>
    </citation>
    <scope>NUCLEOTIDE SEQUENCE</scope>
    <source>
        <strain evidence="1">RS19-109</strain>
    </source>
</reference>
<dbReference type="AlphaFoldDB" id="A0A9X4MJ42"/>
<dbReference type="Proteomes" id="UP001154240">
    <property type="component" value="Unassembled WGS sequence"/>
</dbReference>
<dbReference type="RefSeq" id="WP_307632764.1">
    <property type="nucleotide sequence ID" value="NZ_JAPHEH010000001.1"/>
</dbReference>
<dbReference type="EMBL" id="JAPHEH010000001">
    <property type="protein sequence ID" value="MDG4475789.1"/>
    <property type="molecule type" value="Genomic_DNA"/>
</dbReference>
<accession>A0A9X4MJ42</accession>
<comment type="caution">
    <text evidence="1">The sequence shown here is derived from an EMBL/GenBank/DDBJ whole genome shotgun (WGS) entry which is preliminary data.</text>
</comment>
<name>A0A9X4MJ42_9BACT</name>